<proteinExistence type="inferred from homology"/>
<evidence type="ECO:0000256" key="5">
    <source>
        <dbReference type="ARBA" id="ARBA00022448"/>
    </source>
</evidence>
<evidence type="ECO:0000313" key="10">
    <source>
        <dbReference type="EMBL" id="SFI36806.1"/>
    </source>
</evidence>
<dbReference type="Gene3D" id="3.90.76.10">
    <property type="entry name" value="Dipeptide-binding Protein, Domain 1"/>
    <property type="match status" value="1"/>
</dbReference>
<evidence type="ECO:0000259" key="9">
    <source>
        <dbReference type="Pfam" id="PF00496"/>
    </source>
</evidence>
<dbReference type="AlphaFoldDB" id="A0A1I3HM32"/>
<comment type="subcellular location">
    <subcellularLocation>
        <location evidence="2">Periplasm</location>
    </subcellularLocation>
</comment>
<evidence type="ECO:0000256" key="3">
    <source>
        <dbReference type="ARBA" id="ARBA00005695"/>
    </source>
</evidence>
<evidence type="ECO:0000256" key="8">
    <source>
        <dbReference type="SAM" id="SignalP"/>
    </source>
</evidence>
<keyword evidence="7" id="KW-0574">Periplasm</keyword>
<feature type="domain" description="Solute-binding protein family 5" evidence="9">
    <location>
        <begin position="90"/>
        <end position="435"/>
    </location>
</feature>
<dbReference type="PROSITE" id="PS51257">
    <property type="entry name" value="PROKAR_LIPOPROTEIN"/>
    <property type="match status" value="1"/>
</dbReference>
<evidence type="ECO:0000313" key="11">
    <source>
        <dbReference type="Proteomes" id="UP000199287"/>
    </source>
</evidence>
<organism evidence="10 11">
    <name type="scientific">Tindallia magadiensis</name>
    <dbReference type="NCBI Taxonomy" id="69895"/>
    <lineage>
        <taxon>Bacteria</taxon>
        <taxon>Bacillati</taxon>
        <taxon>Bacillota</taxon>
        <taxon>Clostridia</taxon>
        <taxon>Peptostreptococcales</taxon>
        <taxon>Tindalliaceae</taxon>
        <taxon>Tindallia</taxon>
    </lineage>
</organism>
<dbReference type="Proteomes" id="UP000199287">
    <property type="component" value="Unassembled WGS sequence"/>
</dbReference>
<evidence type="ECO:0000256" key="1">
    <source>
        <dbReference type="ARBA" id="ARBA00003489"/>
    </source>
</evidence>
<feature type="signal peptide" evidence="8">
    <location>
        <begin position="1"/>
        <end position="19"/>
    </location>
</feature>
<dbReference type="PANTHER" id="PTHR30290:SF32">
    <property type="entry name" value="GLUTATHIONE-BINDING PROTEIN GSIB"/>
    <property type="match status" value="1"/>
</dbReference>
<dbReference type="EMBL" id="FOQA01000014">
    <property type="protein sequence ID" value="SFI36806.1"/>
    <property type="molecule type" value="Genomic_DNA"/>
</dbReference>
<dbReference type="SUPFAM" id="SSF53850">
    <property type="entry name" value="Periplasmic binding protein-like II"/>
    <property type="match status" value="1"/>
</dbReference>
<dbReference type="PIRSF" id="PIRSF002741">
    <property type="entry name" value="MppA"/>
    <property type="match status" value="1"/>
</dbReference>
<dbReference type="OrthoDB" id="9772924at2"/>
<dbReference type="GO" id="GO:0043190">
    <property type="term" value="C:ATP-binding cassette (ABC) transporter complex"/>
    <property type="evidence" value="ECO:0007669"/>
    <property type="project" value="InterPro"/>
</dbReference>
<dbReference type="InterPro" id="IPR000914">
    <property type="entry name" value="SBP_5_dom"/>
</dbReference>
<comment type="function">
    <text evidence="1">Part of the ABC transporter complex GsiABCD involved in glutathione import. Binds glutathione.</text>
</comment>
<dbReference type="GO" id="GO:1904680">
    <property type="term" value="F:peptide transmembrane transporter activity"/>
    <property type="evidence" value="ECO:0007669"/>
    <property type="project" value="TreeGrafter"/>
</dbReference>
<evidence type="ECO:0000256" key="4">
    <source>
        <dbReference type="ARBA" id="ARBA00017393"/>
    </source>
</evidence>
<keyword evidence="11" id="KW-1185">Reference proteome</keyword>
<feature type="chain" id="PRO_5039265120" description="Glutathione-binding protein GsiB" evidence="8">
    <location>
        <begin position="20"/>
        <end position="529"/>
    </location>
</feature>
<accession>A0A1I3HM32</accession>
<protein>
    <recommendedName>
        <fullName evidence="4">Glutathione-binding protein GsiB</fullName>
    </recommendedName>
</protein>
<dbReference type="GO" id="GO:0030288">
    <property type="term" value="C:outer membrane-bounded periplasmic space"/>
    <property type="evidence" value="ECO:0007669"/>
    <property type="project" value="TreeGrafter"/>
</dbReference>
<keyword evidence="5" id="KW-0813">Transport</keyword>
<evidence type="ECO:0000256" key="7">
    <source>
        <dbReference type="ARBA" id="ARBA00022764"/>
    </source>
</evidence>
<dbReference type="GO" id="GO:0042938">
    <property type="term" value="P:dipeptide transport"/>
    <property type="evidence" value="ECO:0007669"/>
    <property type="project" value="TreeGrafter"/>
</dbReference>
<dbReference type="Pfam" id="PF00496">
    <property type="entry name" value="SBP_bac_5"/>
    <property type="match status" value="1"/>
</dbReference>
<dbReference type="STRING" id="69895.SAMN05192551_11414"/>
<comment type="similarity">
    <text evidence="3">Belongs to the bacterial solute-binding protein 5 family.</text>
</comment>
<evidence type="ECO:0000256" key="2">
    <source>
        <dbReference type="ARBA" id="ARBA00004418"/>
    </source>
</evidence>
<reference evidence="11" key="1">
    <citation type="submission" date="2016-10" db="EMBL/GenBank/DDBJ databases">
        <authorList>
            <person name="Varghese N."/>
            <person name="Submissions S."/>
        </authorList>
    </citation>
    <scope>NUCLEOTIDE SEQUENCE [LARGE SCALE GENOMIC DNA]</scope>
    <source>
        <strain evidence="11">Z-7934</strain>
    </source>
</reference>
<keyword evidence="6 8" id="KW-0732">Signal</keyword>
<dbReference type="CDD" id="cd08499">
    <property type="entry name" value="PBP2_Ylib_like"/>
    <property type="match status" value="1"/>
</dbReference>
<dbReference type="InterPro" id="IPR030678">
    <property type="entry name" value="Peptide/Ni-bd"/>
</dbReference>
<dbReference type="InterPro" id="IPR039424">
    <property type="entry name" value="SBP_5"/>
</dbReference>
<sequence length="529" mass="58985">MKKLLMVLLILMMSLAAVACGNGDANQEEAQVNGEEQQEAAGEQDANQSMVIAVNADVISLDPHNVSDTLSRSAAGTMYEPLVEHDMDMEIVPSLAEDYWISDDGLEYTFALREGITFHDGTPFNAEAVKYNYDRIVDEEKNLRRRSNFLQLHSTEVVDEYTVKLVLEEPFAPMLDRVASLFMISPTALEEHGDDGIINNPSGTGPYVFKEWVPGDRLVVHRNENYWREGPEISKLTIRPVVENGARIAMLQTGEADFIYPMPTEQVNALSGDENIEILQDDSTIVRFAFINTTKDEFSDVRVRQAMNYAIDKQAYANIVRSGYSIPLTSHVAETIYFHEAQEPYAYDVEKAKALLAEAGYPDGFSTDIWAPNDTENIRGMEFISQQLGEIGIDVEVIPMEEGTLSDSIYSAQTPEESTVNMWYVSWSAFDFDGATNRLFHSRNIPPASPNVSYYMNPEADQLIDGGATEVDPTLRGEAYSQLQDIIWQDAPWIFLGSDVLLSAKRTTTEGIYVLPGGAINTTRAAKTK</sequence>
<evidence type="ECO:0000256" key="6">
    <source>
        <dbReference type="ARBA" id="ARBA00022729"/>
    </source>
</evidence>
<dbReference type="Gene3D" id="3.40.190.10">
    <property type="entry name" value="Periplasmic binding protein-like II"/>
    <property type="match status" value="1"/>
</dbReference>
<dbReference type="Gene3D" id="3.10.105.10">
    <property type="entry name" value="Dipeptide-binding Protein, Domain 3"/>
    <property type="match status" value="1"/>
</dbReference>
<dbReference type="RefSeq" id="WP_093373783.1">
    <property type="nucleotide sequence ID" value="NZ_FOQA01000014.1"/>
</dbReference>
<dbReference type="PANTHER" id="PTHR30290">
    <property type="entry name" value="PERIPLASMIC BINDING COMPONENT OF ABC TRANSPORTER"/>
    <property type="match status" value="1"/>
</dbReference>
<name>A0A1I3HM32_9FIRM</name>
<gene>
    <name evidence="10" type="ORF">SAMN05192551_11414</name>
</gene>